<feature type="DNA-binding region" description="H-T-H motif" evidence="4">
    <location>
        <begin position="27"/>
        <end position="46"/>
    </location>
</feature>
<reference evidence="6 7" key="1">
    <citation type="submission" date="2020-01" db="EMBL/GenBank/DDBJ databases">
        <title>Insect and environment-associated Actinomycetes.</title>
        <authorList>
            <person name="Currrie C."/>
            <person name="Chevrette M."/>
            <person name="Carlson C."/>
            <person name="Stubbendieck R."/>
            <person name="Wendt-Pienkowski E."/>
        </authorList>
    </citation>
    <scope>NUCLEOTIDE SEQUENCE [LARGE SCALE GENOMIC DNA]</scope>
    <source>
        <strain evidence="6 7">SID7739</strain>
    </source>
</reference>
<sequence>MPQMSTKKRLLDHAEDVFRRKGFHGASVQDITSAAGTPKGSFYNHFDSKQQLAAEIVHRYAEATDFSALHTERPALERLHTHLTAQLDRVGETGARFGCLLGTFAGDSTTAGEEVRRNVQAALTAWADQISLTIEQGQATGEITTRHPAAVLASFLLDVMEGVFLRTKPWGEHASAAEEIGIALDALRP</sequence>
<name>A0A6G3TDB4_9ACTN</name>
<evidence type="ECO:0000256" key="2">
    <source>
        <dbReference type="ARBA" id="ARBA00023125"/>
    </source>
</evidence>
<dbReference type="Pfam" id="PF16925">
    <property type="entry name" value="TetR_C_13"/>
    <property type="match status" value="1"/>
</dbReference>
<dbReference type="EMBL" id="JAAGMQ010000458">
    <property type="protein sequence ID" value="NEC34690.1"/>
    <property type="molecule type" value="Genomic_DNA"/>
</dbReference>
<dbReference type="GO" id="GO:0003677">
    <property type="term" value="F:DNA binding"/>
    <property type="evidence" value="ECO:0007669"/>
    <property type="project" value="UniProtKB-UniRule"/>
</dbReference>
<evidence type="ECO:0000313" key="6">
    <source>
        <dbReference type="EMBL" id="NEC34690.1"/>
    </source>
</evidence>
<keyword evidence="3" id="KW-0804">Transcription</keyword>
<accession>A0A6G3TDB4</accession>
<dbReference type="PRINTS" id="PR00455">
    <property type="entry name" value="HTHTETR"/>
</dbReference>
<dbReference type="SUPFAM" id="SSF46689">
    <property type="entry name" value="Homeodomain-like"/>
    <property type="match status" value="1"/>
</dbReference>
<comment type="caution">
    <text evidence="6">The sequence shown here is derived from an EMBL/GenBank/DDBJ whole genome shotgun (WGS) entry which is preliminary data.</text>
</comment>
<gene>
    <name evidence="6" type="ORF">G3I66_16165</name>
</gene>
<dbReference type="AlphaFoldDB" id="A0A6G3TDB4"/>
<dbReference type="InterPro" id="IPR036271">
    <property type="entry name" value="Tet_transcr_reg_TetR-rel_C_sf"/>
</dbReference>
<evidence type="ECO:0000256" key="1">
    <source>
        <dbReference type="ARBA" id="ARBA00023015"/>
    </source>
</evidence>
<organism evidence="6 7">
    <name type="scientific">Streptomyces rubrogriseus</name>
    <dbReference type="NCBI Taxonomy" id="194673"/>
    <lineage>
        <taxon>Bacteria</taxon>
        <taxon>Bacillati</taxon>
        <taxon>Actinomycetota</taxon>
        <taxon>Actinomycetes</taxon>
        <taxon>Kitasatosporales</taxon>
        <taxon>Streptomycetaceae</taxon>
        <taxon>Streptomyces</taxon>
        <taxon>Streptomyces violaceoruber group</taxon>
    </lineage>
</organism>
<protein>
    <submittedName>
        <fullName evidence="6">TetR/AcrR family transcriptional regulator</fullName>
    </submittedName>
</protein>
<dbReference type="InterPro" id="IPR001647">
    <property type="entry name" value="HTH_TetR"/>
</dbReference>
<dbReference type="InterPro" id="IPR009057">
    <property type="entry name" value="Homeodomain-like_sf"/>
</dbReference>
<evidence type="ECO:0000259" key="5">
    <source>
        <dbReference type="PROSITE" id="PS50977"/>
    </source>
</evidence>
<evidence type="ECO:0000256" key="4">
    <source>
        <dbReference type="PROSITE-ProRule" id="PRU00335"/>
    </source>
</evidence>
<dbReference type="PANTHER" id="PTHR47506">
    <property type="entry name" value="TRANSCRIPTIONAL REGULATORY PROTEIN"/>
    <property type="match status" value="1"/>
</dbReference>
<dbReference type="InterPro" id="IPR011075">
    <property type="entry name" value="TetR_C"/>
</dbReference>
<feature type="domain" description="HTH tetR-type" evidence="5">
    <location>
        <begin position="4"/>
        <end position="64"/>
    </location>
</feature>
<dbReference type="SUPFAM" id="SSF48498">
    <property type="entry name" value="Tetracyclin repressor-like, C-terminal domain"/>
    <property type="match status" value="1"/>
</dbReference>
<dbReference type="Pfam" id="PF00440">
    <property type="entry name" value="TetR_N"/>
    <property type="match status" value="1"/>
</dbReference>
<evidence type="ECO:0000313" key="7">
    <source>
        <dbReference type="Proteomes" id="UP000475666"/>
    </source>
</evidence>
<keyword evidence="1" id="KW-0805">Transcription regulation</keyword>
<dbReference type="Proteomes" id="UP000475666">
    <property type="component" value="Unassembled WGS sequence"/>
</dbReference>
<dbReference type="PANTHER" id="PTHR47506:SF1">
    <property type="entry name" value="HTH-TYPE TRANSCRIPTIONAL REGULATOR YJDC"/>
    <property type="match status" value="1"/>
</dbReference>
<keyword evidence="2 4" id="KW-0238">DNA-binding</keyword>
<dbReference type="Gene3D" id="1.10.357.10">
    <property type="entry name" value="Tetracycline Repressor, domain 2"/>
    <property type="match status" value="1"/>
</dbReference>
<proteinExistence type="predicted"/>
<evidence type="ECO:0000256" key="3">
    <source>
        <dbReference type="ARBA" id="ARBA00023163"/>
    </source>
</evidence>
<dbReference type="PROSITE" id="PS50977">
    <property type="entry name" value="HTH_TETR_2"/>
    <property type="match status" value="1"/>
</dbReference>